<dbReference type="GO" id="GO:0071555">
    <property type="term" value="P:cell wall organization"/>
    <property type="evidence" value="ECO:0007669"/>
    <property type="project" value="UniProtKB-KW"/>
</dbReference>
<dbReference type="PANTHER" id="PTHR43024:SF1">
    <property type="entry name" value="UDP-N-ACETYLMURAMOYL-TRIPEPTIDE--D-ALANYL-D-ALANINE LIGASE"/>
    <property type="match status" value="1"/>
</dbReference>
<name>A0A520RYK2_9GAMM</name>
<evidence type="ECO:0000256" key="5">
    <source>
        <dbReference type="ARBA" id="ARBA00023306"/>
    </source>
</evidence>
<proteinExistence type="predicted"/>
<comment type="pathway">
    <text evidence="6">Cell wall biogenesis; peptidoglycan biosynthesis.</text>
</comment>
<dbReference type="GO" id="GO:0047480">
    <property type="term" value="F:UDP-N-acetylmuramoyl-tripeptide-D-alanyl-D-alanine ligase activity"/>
    <property type="evidence" value="ECO:0007669"/>
    <property type="project" value="UniProtKB-EC"/>
</dbReference>
<dbReference type="NCBIfam" id="TIGR01143">
    <property type="entry name" value="murF"/>
    <property type="match status" value="1"/>
</dbReference>
<evidence type="ECO:0000256" key="4">
    <source>
        <dbReference type="ARBA" id="ARBA00022840"/>
    </source>
</evidence>
<comment type="caution">
    <text evidence="9">The sequence shown here is derived from an EMBL/GenBank/DDBJ whole genome shotgun (WGS) entry which is preliminary data.</text>
</comment>
<protein>
    <recommendedName>
        <fullName evidence="6">UDP-N-acetylmuramoyl-tripeptide--D-alanyl-D-alanine ligase</fullName>
        <ecNumber evidence="6">6.3.2.10</ecNumber>
    </recommendedName>
</protein>
<dbReference type="SUPFAM" id="SSF53244">
    <property type="entry name" value="MurD-like peptide ligases, peptide-binding domain"/>
    <property type="match status" value="1"/>
</dbReference>
<comment type="function">
    <text evidence="6">Involved in cell wall formation. Catalyzes the final step in the synthesis of UDP-N-acetylmuramoyl-pentapeptide, the precursor of murein.</text>
</comment>
<dbReference type="SUPFAM" id="SSF53623">
    <property type="entry name" value="MurD-like peptide ligases, catalytic domain"/>
    <property type="match status" value="1"/>
</dbReference>
<dbReference type="InterPro" id="IPR013221">
    <property type="entry name" value="Mur_ligase_cen"/>
</dbReference>
<evidence type="ECO:0000256" key="6">
    <source>
        <dbReference type="RuleBase" id="RU004136"/>
    </source>
</evidence>
<dbReference type="InterPro" id="IPR004101">
    <property type="entry name" value="Mur_ligase_C"/>
</dbReference>
<dbReference type="Pfam" id="PF02875">
    <property type="entry name" value="Mur_ligase_C"/>
    <property type="match status" value="1"/>
</dbReference>
<feature type="domain" description="Mur ligase C-terminal" evidence="7">
    <location>
        <begin position="233"/>
        <end position="352"/>
    </location>
</feature>
<keyword evidence="2 6" id="KW-0132">Cell division</keyword>
<keyword evidence="5 6" id="KW-0131">Cell cycle</keyword>
<dbReference type="Proteomes" id="UP000320404">
    <property type="component" value="Unassembled WGS sequence"/>
</dbReference>
<dbReference type="GO" id="GO:0051301">
    <property type="term" value="P:cell division"/>
    <property type="evidence" value="ECO:0007669"/>
    <property type="project" value="UniProtKB-KW"/>
</dbReference>
<dbReference type="Gene3D" id="3.90.190.20">
    <property type="entry name" value="Mur ligase, C-terminal domain"/>
    <property type="match status" value="1"/>
</dbReference>
<dbReference type="InterPro" id="IPR005863">
    <property type="entry name" value="UDP-N-AcMur_synth"/>
</dbReference>
<dbReference type="AlphaFoldDB" id="A0A520RYK2"/>
<dbReference type="Pfam" id="PF08245">
    <property type="entry name" value="Mur_ligase_M"/>
    <property type="match status" value="1"/>
</dbReference>
<dbReference type="GO" id="GO:0005524">
    <property type="term" value="F:ATP binding"/>
    <property type="evidence" value="ECO:0007669"/>
    <property type="project" value="UniProtKB-KW"/>
</dbReference>
<dbReference type="UniPathway" id="UPA00219"/>
<keyword evidence="6" id="KW-0133">Cell shape</keyword>
<gene>
    <name evidence="9" type="primary">murF</name>
    <name evidence="9" type="ORF">EVA69_04460</name>
</gene>
<dbReference type="GO" id="GO:0005737">
    <property type="term" value="C:cytoplasm"/>
    <property type="evidence" value="ECO:0007669"/>
    <property type="project" value="UniProtKB-SubCell"/>
</dbReference>
<evidence type="ECO:0000259" key="8">
    <source>
        <dbReference type="Pfam" id="PF08245"/>
    </source>
</evidence>
<keyword evidence="1 9" id="KW-0436">Ligase</keyword>
<organism evidence="9 10">
    <name type="scientific">OM182 bacterium</name>
    <dbReference type="NCBI Taxonomy" id="2510334"/>
    <lineage>
        <taxon>Bacteria</taxon>
        <taxon>Pseudomonadati</taxon>
        <taxon>Pseudomonadota</taxon>
        <taxon>Gammaproteobacteria</taxon>
        <taxon>OMG group</taxon>
        <taxon>OM182 clade</taxon>
    </lineage>
</organism>
<evidence type="ECO:0000313" key="9">
    <source>
        <dbReference type="EMBL" id="RZO75326.1"/>
    </source>
</evidence>
<keyword evidence="6" id="KW-0573">Peptidoglycan synthesis</keyword>
<keyword evidence="3" id="KW-0547">Nucleotide-binding</keyword>
<evidence type="ECO:0000313" key="10">
    <source>
        <dbReference type="Proteomes" id="UP000320404"/>
    </source>
</evidence>
<comment type="catalytic activity">
    <reaction evidence="6">
        <text>D-alanyl-D-alanine + UDP-N-acetyl-alpha-D-muramoyl-L-alanyl-gamma-D-glutamyl-meso-2,6-diaminopimelate + ATP = UDP-N-acetyl-alpha-D-muramoyl-L-alanyl-gamma-D-glutamyl-meso-2,6-diaminopimeloyl-D-alanyl-D-alanine + ADP + phosphate + H(+)</text>
        <dbReference type="Rhea" id="RHEA:28374"/>
        <dbReference type="ChEBI" id="CHEBI:15378"/>
        <dbReference type="ChEBI" id="CHEBI:30616"/>
        <dbReference type="ChEBI" id="CHEBI:43474"/>
        <dbReference type="ChEBI" id="CHEBI:57822"/>
        <dbReference type="ChEBI" id="CHEBI:61386"/>
        <dbReference type="ChEBI" id="CHEBI:83905"/>
        <dbReference type="ChEBI" id="CHEBI:456216"/>
        <dbReference type="EC" id="6.3.2.10"/>
    </reaction>
</comment>
<evidence type="ECO:0000256" key="1">
    <source>
        <dbReference type="ARBA" id="ARBA00022598"/>
    </source>
</evidence>
<keyword evidence="4" id="KW-0067">ATP-binding</keyword>
<evidence type="ECO:0000256" key="3">
    <source>
        <dbReference type="ARBA" id="ARBA00022741"/>
    </source>
</evidence>
<evidence type="ECO:0000259" key="7">
    <source>
        <dbReference type="Pfam" id="PF02875"/>
    </source>
</evidence>
<dbReference type="Gene3D" id="3.40.1190.10">
    <property type="entry name" value="Mur-like, catalytic domain"/>
    <property type="match status" value="1"/>
</dbReference>
<reference evidence="9 10" key="1">
    <citation type="submission" date="2019-02" db="EMBL/GenBank/DDBJ databases">
        <title>Prokaryotic population dynamics and viral predation in marine succession experiment using metagenomics: the confinement effect.</title>
        <authorList>
            <person name="Haro-Moreno J.M."/>
            <person name="Rodriguez-Valera F."/>
            <person name="Lopez-Perez M."/>
        </authorList>
    </citation>
    <scope>NUCLEOTIDE SEQUENCE [LARGE SCALE GENOMIC DNA]</scope>
    <source>
        <strain evidence="9">MED-G158</strain>
    </source>
</reference>
<evidence type="ECO:0000256" key="2">
    <source>
        <dbReference type="ARBA" id="ARBA00022618"/>
    </source>
</evidence>
<dbReference type="GO" id="GO:0008766">
    <property type="term" value="F:UDP-N-acetylmuramoylalanyl-D-glutamyl-2,6-diaminopimelate-D-alanyl-D-alanine ligase activity"/>
    <property type="evidence" value="ECO:0007669"/>
    <property type="project" value="RHEA"/>
</dbReference>
<comment type="subcellular location">
    <subcellularLocation>
        <location evidence="6">Cytoplasm</location>
    </subcellularLocation>
</comment>
<accession>A0A520RYK2</accession>
<dbReference type="InterPro" id="IPR051046">
    <property type="entry name" value="MurCDEF_CellWall_CoF430Synth"/>
</dbReference>
<keyword evidence="6" id="KW-0961">Cell wall biogenesis/degradation</keyword>
<dbReference type="InterPro" id="IPR036615">
    <property type="entry name" value="Mur_ligase_C_dom_sf"/>
</dbReference>
<dbReference type="GO" id="GO:0009252">
    <property type="term" value="P:peptidoglycan biosynthetic process"/>
    <property type="evidence" value="ECO:0007669"/>
    <property type="project" value="UniProtKB-UniPathway"/>
</dbReference>
<dbReference type="EMBL" id="SHAH01000060">
    <property type="protein sequence ID" value="RZO75326.1"/>
    <property type="molecule type" value="Genomic_DNA"/>
</dbReference>
<dbReference type="InterPro" id="IPR036565">
    <property type="entry name" value="Mur-like_cat_sf"/>
</dbReference>
<dbReference type="GO" id="GO:0008360">
    <property type="term" value="P:regulation of cell shape"/>
    <property type="evidence" value="ECO:0007669"/>
    <property type="project" value="UniProtKB-KW"/>
</dbReference>
<sequence length="369" mass="38878">MALGQIARINRLRSQARVVALTGSQGKTTVKEMIAAILGSRAPTLATHANLNNTIGVPLTLLRLSAEHDFAVIEMGANRGGEIDFSASITVPDVALITTASAAHVEGFGSLAGIVKAKGEILDHLKPGGTAVLNHDDSHVSDWIERAKPRRFVQFSLQEGARAEYIARDLQSNPNGRVAFTLLTPVGECEINMQLLGRHNVMNAAAAAAVALEVGADLENVKAGLAGVEAVPGRLSAVKGIANSLLLDDSYNASPNSFSAAIDVLATFSGRRILISGDMKELGNETESAHELVGSLAQQAGIDALWSVGEHAGLVVSSFGNDAREFADQESLIAYARNQLDANTAVLIKGSRGAEMDRVVYELQAKEEL</sequence>
<feature type="domain" description="Mur ligase central" evidence="8">
    <location>
        <begin position="22"/>
        <end position="211"/>
    </location>
</feature>
<dbReference type="PANTHER" id="PTHR43024">
    <property type="entry name" value="UDP-N-ACETYLMURAMOYL-TRIPEPTIDE--D-ALANYL-D-ALANINE LIGASE"/>
    <property type="match status" value="1"/>
</dbReference>
<dbReference type="EC" id="6.3.2.10" evidence="6"/>